<accession>L1JBF7</accession>
<protein>
    <submittedName>
        <fullName evidence="1 2">Uncharacterized protein</fullName>
    </submittedName>
</protein>
<evidence type="ECO:0000313" key="1">
    <source>
        <dbReference type="EMBL" id="EKX45454.1"/>
    </source>
</evidence>
<dbReference type="Gene3D" id="3.40.50.150">
    <property type="entry name" value="Vaccinia Virus protein VP39"/>
    <property type="match status" value="1"/>
</dbReference>
<organism evidence="1">
    <name type="scientific">Guillardia theta (strain CCMP2712)</name>
    <name type="common">Cryptophyte</name>
    <dbReference type="NCBI Taxonomy" id="905079"/>
    <lineage>
        <taxon>Eukaryota</taxon>
        <taxon>Cryptophyceae</taxon>
        <taxon>Pyrenomonadales</taxon>
        <taxon>Geminigeraceae</taxon>
        <taxon>Guillardia</taxon>
    </lineage>
</organism>
<dbReference type="KEGG" id="gtt:GUITHDRAFT_108718"/>
<evidence type="ECO:0000313" key="3">
    <source>
        <dbReference type="Proteomes" id="UP000011087"/>
    </source>
</evidence>
<reference evidence="2" key="3">
    <citation type="submission" date="2015-06" db="UniProtKB">
        <authorList>
            <consortium name="EnsemblProtists"/>
        </authorList>
    </citation>
    <scope>IDENTIFICATION</scope>
</reference>
<dbReference type="OrthoDB" id="10594192at2759"/>
<sequence length="375" mass="40606">MKAAMAMAAMAASLMSVGGRDLTRRSFARSGIDVDGVRVSIRQPQSHVLIPPGLADVIVDLQIPPLSNLSASCASCSPALNVRLYVDSEHVSTLHGSSLHVDEKKGSSSSAFYSFHVQIHVLPGVRGINAVLSGSDGSERAMAHAMFLVRDPSLELFEAARDVCANSSRAASLGIRSMTSPCDALVQLGHELRVRHVYPYLEHAKACMQTGAAEEAIRTLQLIHRLQPGYEVLTPKTRTRHCQKGCELIVDAEGNPGGHYRLLSYMASLLQDALIVELGTMHGGSAIALAAGSRKNRVVTYNIVDDLTPNMRACGMRPDAFLAALEEENLSIEWRFENVLGSEERMRELLEASLIHIDINHHGDIEDAILQAGES</sequence>
<name>L1JBF7_GUITC</name>
<reference evidence="3" key="2">
    <citation type="submission" date="2012-11" db="EMBL/GenBank/DDBJ databases">
        <authorList>
            <person name="Kuo A."/>
            <person name="Curtis B.A."/>
            <person name="Tanifuji G."/>
            <person name="Burki F."/>
            <person name="Gruber A."/>
            <person name="Irimia M."/>
            <person name="Maruyama S."/>
            <person name="Arias M.C."/>
            <person name="Ball S.G."/>
            <person name="Gile G.H."/>
            <person name="Hirakawa Y."/>
            <person name="Hopkins J.F."/>
            <person name="Rensing S.A."/>
            <person name="Schmutz J."/>
            <person name="Symeonidi A."/>
            <person name="Elias M."/>
            <person name="Eveleigh R.J."/>
            <person name="Herman E.K."/>
            <person name="Klute M.J."/>
            <person name="Nakayama T."/>
            <person name="Obornik M."/>
            <person name="Reyes-Prieto A."/>
            <person name="Armbrust E.V."/>
            <person name="Aves S.J."/>
            <person name="Beiko R.G."/>
            <person name="Coutinho P."/>
            <person name="Dacks J.B."/>
            <person name="Durnford D.G."/>
            <person name="Fast N.M."/>
            <person name="Green B.R."/>
            <person name="Grisdale C."/>
            <person name="Hempe F."/>
            <person name="Henrissat B."/>
            <person name="Hoppner M.P."/>
            <person name="Ishida K.-I."/>
            <person name="Kim E."/>
            <person name="Koreny L."/>
            <person name="Kroth P.G."/>
            <person name="Liu Y."/>
            <person name="Malik S.-B."/>
            <person name="Maier U.G."/>
            <person name="McRose D."/>
            <person name="Mock T."/>
            <person name="Neilson J.A."/>
            <person name="Onodera N.T."/>
            <person name="Poole A.M."/>
            <person name="Pritham E.J."/>
            <person name="Richards T.A."/>
            <person name="Rocap G."/>
            <person name="Roy S.W."/>
            <person name="Sarai C."/>
            <person name="Schaack S."/>
            <person name="Shirato S."/>
            <person name="Slamovits C.H."/>
            <person name="Spencer D.F."/>
            <person name="Suzuki S."/>
            <person name="Worden A.Z."/>
            <person name="Zauner S."/>
            <person name="Barry K."/>
            <person name="Bell C."/>
            <person name="Bharti A.K."/>
            <person name="Crow J.A."/>
            <person name="Grimwood J."/>
            <person name="Kramer R."/>
            <person name="Lindquist E."/>
            <person name="Lucas S."/>
            <person name="Salamov A."/>
            <person name="McFadden G.I."/>
            <person name="Lane C.E."/>
            <person name="Keeling P.J."/>
            <person name="Gray M.W."/>
            <person name="Grigoriev I.V."/>
            <person name="Archibald J.M."/>
        </authorList>
    </citation>
    <scope>NUCLEOTIDE SEQUENCE</scope>
    <source>
        <strain evidence="3">CCMP2712</strain>
    </source>
</reference>
<dbReference type="EnsemblProtists" id="EKX45454">
    <property type="protein sequence ID" value="EKX45454"/>
    <property type="gene ID" value="GUITHDRAFT_108718"/>
</dbReference>
<dbReference type="Proteomes" id="UP000011087">
    <property type="component" value="Unassembled WGS sequence"/>
</dbReference>
<dbReference type="PaxDb" id="55529-EKX45454"/>
<proteinExistence type="predicted"/>
<reference evidence="1 3" key="1">
    <citation type="journal article" date="2012" name="Nature">
        <title>Algal genomes reveal evolutionary mosaicism and the fate of nucleomorphs.</title>
        <authorList>
            <consortium name="DOE Joint Genome Institute"/>
            <person name="Curtis B.A."/>
            <person name="Tanifuji G."/>
            <person name="Burki F."/>
            <person name="Gruber A."/>
            <person name="Irimia M."/>
            <person name="Maruyama S."/>
            <person name="Arias M.C."/>
            <person name="Ball S.G."/>
            <person name="Gile G.H."/>
            <person name="Hirakawa Y."/>
            <person name="Hopkins J.F."/>
            <person name="Kuo A."/>
            <person name="Rensing S.A."/>
            <person name="Schmutz J."/>
            <person name="Symeonidi A."/>
            <person name="Elias M."/>
            <person name="Eveleigh R.J."/>
            <person name="Herman E.K."/>
            <person name="Klute M.J."/>
            <person name="Nakayama T."/>
            <person name="Obornik M."/>
            <person name="Reyes-Prieto A."/>
            <person name="Armbrust E.V."/>
            <person name="Aves S.J."/>
            <person name="Beiko R.G."/>
            <person name="Coutinho P."/>
            <person name="Dacks J.B."/>
            <person name="Durnford D.G."/>
            <person name="Fast N.M."/>
            <person name="Green B.R."/>
            <person name="Grisdale C.J."/>
            <person name="Hempel F."/>
            <person name="Henrissat B."/>
            <person name="Hoppner M.P."/>
            <person name="Ishida K."/>
            <person name="Kim E."/>
            <person name="Koreny L."/>
            <person name="Kroth P.G."/>
            <person name="Liu Y."/>
            <person name="Malik S.B."/>
            <person name="Maier U.G."/>
            <person name="McRose D."/>
            <person name="Mock T."/>
            <person name="Neilson J.A."/>
            <person name="Onodera N.T."/>
            <person name="Poole A.M."/>
            <person name="Pritham E.J."/>
            <person name="Richards T.A."/>
            <person name="Rocap G."/>
            <person name="Roy S.W."/>
            <person name="Sarai C."/>
            <person name="Schaack S."/>
            <person name="Shirato S."/>
            <person name="Slamovits C.H."/>
            <person name="Spencer D.F."/>
            <person name="Suzuki S."/>
            <person name="Worden A.Z."/>
            <person name="Zauner S."/>
            <person name="Barry K."/>
            <person name="Bell C."/>
            <person name="Bharti A.K."/>
            <person name="Crow J.A."/>
            <person name="Grimwood J."/>
            <person name="Kramer R."/>
            <person name="Lindquist E."/>
            <person name="Lucas S."/>
            <person name="Salamov A."/>
            <person name="McFadden G.I."/>
            <person name="Lane C.E."/>
            <person name="Keeling P.J."/>
            <person name="Gray M.W."/>
            <person name="Grigoriev I.V."/>
            <person name="Archibald J.M."/>
        </authorList>
    </citation>
    <scope>NUCLEOTIDE SEQUENCE</scope>
    <source>
        <strain evidence="1 3">CCMP2712</strain>
    </source>
</reference>
<dbReference type="GeneID" id="17302120"/>
<dbReference type="RefSeq" id="XP_005832434.1">
    <property type="nucleotide sequence ID" value="XM_005832377.1"/>
</dbReference>
<dbReference type="InterPro" id="IPR029063">
    <property type="entry name" value="SAM-dependent_MTases_sf"/>
</dbReference>
<dbReference type="EMBL" id="JH992999">
    <property type="protein sequence ID" value="EKX45454.1"/>
    <property type="molecule type" value="Genomic_DNA"/>
</dbReference>
<dbReference type="HOGENOM" id="CLU_738618_0_0_1"/>
<evidence type="ECO:0000313" key="2">
    <source>
        <dbReference type="EnsemblProtists" id="EKX45454"/>
    </source>
</evidence>
<gene>
    <name evidence="1" type="ORF">GUITHDRAFT_108718</name>
</gene>
<keyword evidence="3" id="KW-1185">Reference proteome</keyword>
<dbReference type="AlphaFoldDB" id="L1JBF7"/>